<dbReference type="FunFam" id="3.40.50.300:FF:000009">
    <property type="entry name" value="CTP synthase"/>
    <property type="match status" value="1"/>
</dbReference>
<dbReference type="AlphaFoldDB" id="A0A1J4Y3F9"/>
<keyword evidence="6 11" id="KW-0067">ATP-binding</keyword>
<dbReference type="GO" id="GO:0046872">
    <property type="term" value="F:metal ion binding"/>
    <property type="evidence" value="ECO:0007669"/>
    <property type="project" value="UniProtKB-KW"/>
</dbReference>
<comment type="miscellaneous">
    <text evidence="11">CTPSs have evolved a hybrid strategy for distinguishing between UTP and CTP. The overlapping regions of the product feedback inhibitory and substrate sites recognize a common feature in both compounds, the triphosphate moiety. To differentiate isosteric substrate and product pyrimidine rings, an additional pocket far from the expected kinase/ligase catalytic site, specifically recognizes the cytosine and ribose portions of the product inhibitor.</text>
</comment>
<evidence type="ECO:0000256" key="7">
    <source>
        <dbReference type="ARBA" id="ARBA00022842"/>
    </source>
</evidence>
<comment type="similarity">
    <text evidence="2 11">Belongs to the CTP synthase family.</text>
</comment>
<dbReference type="InterPro" id="IPR017926">
    <property type="entry name" value="GATASE"/>
</dbReference>
<proteinExistence type="inferred from homology"/>
<accession>A0A1J4Y3F9</accession>
<evidence type="ECO:0000259" key="12">
    <source>
        <dbReference type="Pfam" id="PF00117"/>
    </source>
</evidence>
<dbReference type="CDD" id="cd01746">
    <property type="entry name" value="GATase1_CTP_Synthase"/>
    <property type="match status" value="1"/>
</dbReference>
<feature type="active site" evidence="11">
    <location>
        <position position="517"/>
    </location>
</feature>
<feature type="binding site" evidence="11">
    <location>
        <position position="224"/>
    </location>
    <ligand>
        <name>CTP</name>
        <dbReference type="ChEBI" id="CHEBI:37563"/>
        <note>allosteric inhibitor</note>
    </ligand>
</feature>
<feature type="binding site" evidence="11">
    <location>
        <position position="13"/>
    </location>
    <ligand>
        <name>UTP</name>
        <dbReference type="ChEBI" id="CHEBI:46398"/>
    </ligand>
</feature>
<comment type="catalytic activity">
    <reaction evidence="10 11">
        <text>UTP + L-glutamine + ATP + H2O = CTP + L-glutamate + ADP + phosphate + 2 H(+)</text>
        <dbReference type="Rhea" id="RHEA:26426"/>
        <dbReference type="ChEBI" id="CHEBI:15377"/>
        <dbReference type="ChEBI" id="CHEBI:15378"/>
        <dbReference type="ChEBI" id="CHEBI:29985"/>
        <dbReference type="ChEBI" id="CHEBI:30616"/>
        <dbReference type="ChEBI" id="CHEBI:37563"/>
        <dbReference type="ChEBI" id="CHEBI:43474"/>
        <dbReference type="ChEBI" id="CHEBI:46398"/>
        <dbReference type="ChEBI" id="CHEBI:58359"/>
        <dbReference type="ChEBI" id="CHEBI:456216"/>
        <dbReference type="EC" id="6.3.4.2"/>
    </reaction>
</comment>
<dbReference type="UniPathway" id="UPA00159">
    <property type="reaction ID" value="UER00277"/>
</dbReference>
<keyword evidence="3 11" id="KW-0436">Ligase</keyword>
<dbReference type="NCBIfam" id="TIGR00337">
    <property type="entry name" value="PyrG"/>
    <property type="match status" value="1"/>
</dbReference>
<comment type="activity regulation">
    <text evidence="11">Allosterically activated by GTP, when glutamine is the substrate; GTP has no effect on the reaction when ammonia is the substrate. The allosteric effector GTP functions by stabilizing the protein conformation that binds the tetrahedral intermediate(s) formed during glutamine hydrolysis. Inhibited by the product CTP, via allosteric rather than competitive inhibition.</text>
</comment>
<name>A0A1J4Y3F9_9BACT</name>
<dbReference type="InterPro" id="IPR029062">
    <property type="entry name" value="Class_I_gatase-like"/>
</dbReference>
<evidence type="ECO:0000256" key="4">
    <source>
        <dbReference type="ARBA" id="ARBA00022723"/>
    </source>
</evidence>
<evidence type="ECO:0000256" key="6">
    <source>
        <dbReference type="ARBA" id="ARBA00022840"/>
    </source>
</evidence>
<reference evidence="14 15" key="1">
    <citation type="journal article" date="2016" name="Environ. Microbiol.">
        <title>Genomic resolution of a cold subsurface aquifer community provides metabolic insights for novel microbes adapted to high CO concentrations.</title>
        <authorList>
            <person name="Probst A.J."/>
            <person name="Castelle C.J."/>
            <person name="Singh A."/>
            <person name="Brown C.T."/>
            <person name="Anantharaman K."/>
            <person name="Sharon I."/>
            <person name="Hug L.A."/>
            <person name="Burstein D."/>
            <person name="Emerson J.B."/>
            <person name="Thomas B.C."/>
            <person name="Banfield J.F."/>
        </authorList>
    </citation>
    <scope>NUCLEOTIDE SEQUENCE [LARGE SCALE GENOMIC DNA]</scope>
    <source>
        <strain evidence="14">CG1_02_39_135</strain>
    </source>
</reference>
<feature type="binding site" evidence="11">
    <location>
        <begin position="14"/>
        <end position="19"/>
    </location>
    <ligand>
        <name>ATP</name>
        <dbReference type="ChEBI" id="CHEBI:30616"/>
    </ligand>
</feature>
<evidence type="ECO:0000256" key="3">
    <source>
        <dbReference type="ARBA" id="ARBA00022598"/>
    </source>
</evidence>
<feature type="region of interest" description="Amidoligase domain" evidence="11">
    <location>
        <begin position="1"/>
        <end position="267"/>
    </location>
</feature>
<protein>
    <recommendedName>
        <fullName evidence="11">CTP synthase</fullName>
        <ecNumber evidence="11">6.3.4.2</ecNumber>
    </recommendedName>
    <alternativeName>
        <fullName evidence="11">Cytidine 5'-triphosphate synthase</fullName>
    </alternativeName>
    <alternativeName>
        <fullName evidence="11">Cytidine triphosphate synthetase</fullName>
        <shortName evidence="11">CTP synthetase</shortName>
        <shortName evidence="11">CTPS</shortName>
    </alternativeName>
    <alternativeName>
        <fullName evidence="11">UTP--ammonia ligase</fullName>
    </alternativeName>
</protein>
<comment type="pathway">
    <text evidence="1 11">Pyrimidine metabolism; CTP biosynthesis via de novo pathway; CTP from UDP: step 2/2.</text>
</comment>
<feature type="domain" description="Glutamine amidotransferase" evidence="12">
    <location>
        <begin position="307"/>
        <end position="536"/>
    </location>
</feature>
<dbReference type="InterPro" id="IPR017456">
    <property type="entry name" value="CTP_synthase_N"/>
</dbReference>
<dbReference type="InterPro" id="IPR033828">
    <property type="entry name" value="GATase1_CTP_Synthase"/>
</dbReference>
<dbReference type="GO" id="GO:0004359">
    <property type="term" value="F:glutaminase activity"/>
    <property type="evidence" value="ECO:0007669"/>
    <property type="project" value="RHEA"/>
</dbReference>
<dbReference type="SUPFAM" id="SSF52540">
    <property type="entry name" value="P-loop containing nucleoside triphosphate hydrolases"/>
    <property type="match status" value="1"/>
</dbReference>
<feature type="binding site" evidence="11">
    <location>
        <position position="13"/>
    </location>
    <ligand>
        <name>CTP</name>
        <dbReference type="ChEBI" id="CHEBI:37563"/>
        <note>allosteric inhibitor</note>
    </ligand>
</feature>
<feature type="binding site" evidence="11">
    <location>
        <position position="359"/>
    </location>
    <ligand>
        <name>L-glutamine</name>
        <dbReference type="ChEBI" id="CHEBI:58359"/>
    </ligand>
</feature>
<feature type="binding site" evidence="11">
    <location>
        <position position="242"/>
    </location>
    <ligand>
        <name>ATP</name>
        <dbReference type="ChEBI" id="CHEBI:30616"/>
    </ligand>
</feature>
<feature type="active site" description="Nucleophile; for glutamine hydrolysis" evidence="11">
    <location>
        <position position="386"/>
    </location>
</feature>
<keyword evidence="9 11" id="KW-0665">Pyrimidine biosynthesis</keyword>
<feature type="binding site" evidence="11">
    <location>
        <position position="410"/>
    </location>
    <ligand>
        <name>L-glutamine</name>
        <dbReference type="ChEBI" id="CHEBI:58359"/>
    </ligand>
</feature>
<keyword evidence="4 11" id="KW-0479">Metal-binding</keyword>
<dbReference type="GO" id="GO:0042802">
    <property type="term" value="F:identical protein binding"/>
    <property type="evidence" value="ECO:0007669"/>
    <property type="project" value="TreeGrafter"/>
</dbReference>
<comment type="catalytic activity">
    <reaction evidence="11">
        <text>L-glutamine + H2O = L-glutamate + NH4(+)</text>
        <dbReference type="Rhea" id="RHEA:15889"/>
        <dbReference type="ChEBI" id="CHEBI:15377"/>
        <dbReference type="ChEBI" id="CHEBI:28938"/>
        <dbReference type="ChEBI" id="CHEBI:29985"/>
        <dbReference type="ChEBI" id="CHEBI:58359"/>
    </reaction>
</comment>
<dbReference type="Proteomes" id="UP000182693">
    <property type="component" value="Unassembled WGS sequence"/>
</dbReference>
<feature type="binding site" evidence="11">
    <location>
        <position position="71"/>
    </location>
    <ligand>
        <name>ATP</name>
        <dbReference type="ChEBI" id="CHEBI:30616"/>
    </ligand>
</feature>
<dbReference type="GO" id="GO:0005524">
    <property type="term" value="F:ATP binding"/>
    <property type="evidence" value="ECO:0007669"/>
    <property type="project" value="UniProtKB-KW"/>
</dbReference>
<comment type="catalytic activity">
    <reaction evidence="11">
        <text>UTP + NH4(+) + ATP = CTP + ADP + phosphate + 2 H(+)</text>
        <dbReference type="Rhea" id="RHEA:16597"/>
        <dbReference type="ChEBI" id="CHEBI:15378"/>
        <dbReference type="ChEBI" id="CHEBI:28938"/>
        <dbReference type="ChEBI" id="CHEBI:30616"/>
        <dbReference type="ChEBI" id="CHEBI:37563"/>
        <dbReference type="ChEBI" id="CHEBI:43474"/>
        <dbReference type="ChEBI" id="CHEBI:46398"/>
        <dbReference type="ChEBI" id="CHEBI:456216"/>
    </reaction>
</comment>
<dbReference type="GO" id="GO:0019856">
    <property type="term" value="P:pyrimidine nucleobase biosynthetic process"/>
    <property type="evidence" value="ECO:0007669"/>
    <property type="project" value="TreeGrafter"/>
</dbReference>
<evidence type="ECO:0000313" key="14">
    <source>
        <dbReference type="EMBL" id="OIO65782.1"/>
    </source>
</evidence>
<organism evidence="14 15">
    <name type="scientific">Candidatus Wolfebacteria bacterium CG1_02_39_135</name>
    <dbReference type="NCBI Taxonomy" id="1805425"/>
    <lineage>
        <taxon>Bacteria</taxon>
        <taxon>Candidatus Wolfeibacteriota</taxon>
    </lineage>
</organism>
<dbReference type="HAMAP" id="MF_01227">
    <property type="entry name" value="PyrG"/>
    <property type="match status" value="1"/>
</dbReference>
<dbReference type="GO" id="GO:0003883">
    <property type="term" value="F:CTP synthase activity"/>
    <property type="evidence" value="ECO:0007669"/>
    <property type="project" value="UniProtKB-UniRule"/>
</dbReference>
<dbReference type="SUPFAM" id="SSF52317">
    <property type="entry name" value="Class I glutamine amidotransferase-like"/>
    <property type="match status" value="1"/>
</dbReference>
<evidence type="ECO:0000259" key="13">
    <source>
        <dbReference type="Pfam" id="PF06418"/>
    </source>
</evidence>
<evidence type="ECO:0000256" key="5">
    <source>
        <dbReference type="ARBA" id="ARBA00022741"/>
    </source>
</evidence>
<gene>
    <name evidence="11" type="primary">pyrG</name>
    <name evidence="14" type="ORF">AUJ30_00470</name>
</gene>
<dbReference type="Pfam" id="PF00117">
    <property type="entry name" value="GATase"/>
    <property type="match status" value="1"/>
</dbReference>
<feature type="binding site" evidence="11">
    <location>
        <position position="141"/>
    </location>
    <ligand>
        <name>Mg(2+)</name>
        <dbReference type="ChEBI" id="CHEBI:18420"/>
    </ligand>
</feature>
<dbReference type="PROSITE" id="PS51273">
    <property type="entry name" value="GATASE_TYPE_1"/>
    <property type="match status" value="1"/>
</dbReference>
<evidence type="ECO:0000256" key="8">
    <source>
        <dbReference type="ARBA" id="ARBA00022962"/>
    </source>
</evidence>
<dbReference type="GO" id="GO:0044210">
    <property type="term" value="P:'de novo' CTP biosynthetic process"/>
    <property type="evidence" value="ECO:0007669"/>
    <property type="project" value="UniProtKB-UniRule"/>
</dbReference>
<feature type="binding site" evidence="11">
    <location>
        <position position="71"/>
    </location>
    <ligand>
        <name>Mg(2+)</name>
        <dbReference type="ChEBI" id="CHEBI:18420"/>
    </ligand>
</feature>
<evidence type="ECO:0000256" key="9">
    <source>
        <dbReference type="ARBA" id="ARBA00022975"/>
    </source>
</evidence>
<evidence type="ECO:0000256" key="1">
    <source>
        <dbReference type="ARBA" id="ARBA00005171"/>
    </source>
</evidence>
<comment type="caution">
    <text evidence="11">Lacks conserved residue(s) required for the propagation of feature annotation.</text>
</comment>
<feature type="binding site" evidence="11">
    <location>
        <position position="470"/>
    </location>
    <ligand>
        <name>L-glutamine</name>
        <dbReference type="ChEBI" id="CHEBI:58359"/>
    </ligand>
</feature>
<feature type="active site" evidence="11">
    <location>
        <position position="519"/>
    </location>
</feature>
<sequence>MLKYIFVVGGVMSGVGKGVAAASIGKILQSRGFEVTAIKIDPYVNVDAGTMNPTEHGEVFVLDDGMECDQDMGNYERFLDCDLTRANYMTTGSVYQAVINRERNLGYGGKFVSVVPYIPLEVIDRIDKAATKSKAQVVITEIGGTVGEYENILFLEAIRILKSKKPADVLLVLVSFLPTLGAGGTELKTKPTQHAVRAINSVGLHPDIILARAHIPIDEKRREKIAFHCSIPEENVISAPDISSIYEVPVNFEKDNLSGVILKKLNLKPRGKNMRGWNRLVASIRRAKKPVKIGIVGKYFDAGDFILEDSYISVIEAVKHATYFFKRKPEFHWLNADEFTHSNNLKKLSEYQGIVIPGGFGSRGVEGKIAAIRYLREKKIPFLGLCYGMQLAIVEYSRSMLGYKDANTTEINPKTKHPVIDILPEQKKNLTEKNFGGTMRLGAYPAVLKKGTIAQSAYKEHLISERHRHRYEVNSAYVEKLEKKGIVFSGFSPDRRLMEIMELPKLKHPFFVGTQFHPEFKSRPLKPHPLFREFIKAAINKRI</sequence>
<keyword evidence="8 11" id="KW-0315">Glutamine amidotransferase</keyword>
<feature type="domain" description="CTP synthase N-terminal" evidence="13">
    <location>
        <begin position="3"/>
        <end position="267"/>
    </location>
</feature>
<dbReference type="Pfam" id="PF06418">
    <property type="entry name" value="CTP_synth_N"/>
    <property type="match status" value="1"/>
</dbReference>
<feature type="binding site" evidence="11">
    <location>
        <begin position="188"/>
        <end position="193"/>
    </location>
    <ligand>
        <name>CTP</name>
        <dbReference type="ChEBI" id="CHEBI:37563"/>
        <note>allosteric inhibitor</note>
    </ligand>
</feature>
<dbReference type="EC" id="6.3.4.2" evidence="11"/>
<dbReference type="InterPro" id="IPR004468">
    <property type="entry name" value="CTP_synthase"/>
</dbReference>
<comment type="subunit">
    <text evidence="11">Homotetramer.</text>
</comment>
<dbReference type="STRING" id="1805425.AUJ30_00470"/>
<dbReference type="GO" id="GO:0097268">
    <property type="term" value="C:cytoophidium"/>
    <property type="evidence" value="ECO:0007669"/>
    <property type="project" value="UniProtKB-ARBA"/>
</dbReference>
<dbReference type="Gene3D" id="3.40.50.300">
    <property type="entry name" value="P-loop containing nucleotide triphosphate hydrolases"/>
    <property type="match status" value="1"/>
</dbReference>
<feature type="binding site" evidence="11">
    <location>
        <begin position="387"/>
        <end position="390"/>
    </location>
    <ligand>
        <name>L-glutamine</name>
        <dbReference type="ChEBI" id="CHEBI:58359"/>
    </ligand>
</feature>
<dbReference type="NCBIfam" id="NF003792">
    <property type="entry name" value="PRK05380.1"/>
    <property type="match status" value="1"/>
</dbReference>
<evidence type="ECO:0000313" key="15">
    <source>
        <dbReference type="Proteomes" id="UP000182693"/>
    </source>
</evidence>
<dbReference type="FunFam" id="3.40.50.880:FF:000002">
    <property type="entry name" value="CTP synthase"/>
    <property type="match status" value="1"/>
</dbReference>
<evidence type="ECO:0000256" key="10">
    <source>
        <dbReference type="ARBA" id="ARBA00047781"/>
    </source>
</evidence>
<comment type="function">
    <text evidence="11">Catalyzes the ATP-dependent amination of UTP to CTP with either L-glutamine or ammonia as the source of nitrogen. Regulates intracellular CTP levels through interactions with the four ribonucleotide triphosphates.</text>
</comment>
<dbReference type="InterPro" id="IPR027417">
    <property type="entry name" value="P-loop_NTPase"/>
</dbReference>
<evidence type="ECO:0000256" key="11">
    <source>
        <dbReference type="HAMAP-Rule" id="MF_01227"/>
    </source>
</evidence>
<evidence type="ECO:0000256" key="2">
    <source>
        <dbReference type="ARBA" id="ARBA00007533"/>
    </source>
</evidence>
<keyword evidence="5 11" id="KW-0547">Nucleotide-binding</keyword>
<keyword evidence="7 11" id="KW-0460">Magnesium</keyword>
<comment type="caution">
    <text evidence="14">The sequence shown here is derived from an EMBL/GenBank/DDBJ whole genome shotgun (WGS) entry which is preliminary data.</text>
</comment>
<feature type="binding site" evidence="11">
    <location>
        <begin position="188"/>
        <end position="193"/>
    </location>
    <ligand>
        <name>UTP</name>
        <dbReference type="ChEBI" id="CHEBI:46398"/>
    </ligand>
</feature>
<dbReference type="PANTHER" id="PTHR11550:SF0">
    <property type="entry name" value="CTP SYNTHASE-RELATED"/>
    <property type="match status" value="1"/>
</dbReference>
<dbReference type="EMBL" id="MNWX01000007">
    <property type="protein sequence ID" value="OIO65782.1"/>
    <property type="molecule type" value="Genomic_DNA"/>
</dbReference>
<dbReference type="Gene3D" id="3.40.50.880">
    <property type="match status" value="1"/>
</dbReference>
<feature type="binding site" evidence="11">
    <location>
        <position position="224"/>
    </location>
    <ligand>
        <name>UTP</name>
        <dbReference type="ChEBI" id="CHEBI:46398"/>
    </ligand>
</feature>
<dbReference type="PANTHER" id="PTHR11550">
    <property type="entry name" value="CTP SYNTHASE"/>
    <property type="match status" value="1"/>
</dbReference>